<dbReference type="InterPro" id="IPR036388">
    <property type="entry name" value="WH-like_DNA-bd_sf"/>
</dbReference>
<dbReference type="Pfam" id="PF03551">
    <property type="entry name" value="PadR"/>
    <property type="match status" value="1"/>
</dbReference>
<evidence type="ECO:0000259" key="1">
    <source>
        <dbReference type="Pfam" id="PF03551"/>
    </source>
</evidence>
<name>A0AA37WDC3_9BACT</name>
<keyword evidence="3" id="KW-1185">Reference proteome</keyword>
<dbReference type="Gene3D" id="1.10.10.10">
    <property type="entry name" value="Winged helix-like DNA-binding domain superfamily/Winged helix DNA-binding domain"/>
    <property type="match status" value="1"/>
</dbReference>
<dbReference type="RefSeq" id="WP_235292528.1">
    <property type="nucleotide sequence ID" value="NZ_BSOH01000001.1"/>
</dbReference>
<evidence type="ECO:0000313" key="2">
    <source>
        <dbReference type="EMBL" id="GLR15629.1"/>
    </source>
</evidence>
<sequence>MDPKLYKGSIEPILLKLLSEHGEMYGYQITKLIKESTQGEIEIKEGSLYPLLHKLEANDTIESSIKMVKNRGRKYYRLTEKGHQETSALLEDFTRYMMTMNNFFKVKPSQVTG</sequence>
<dbReference type="SUPFAM" id="SSF46785">
    <property type="entry name" value="Winged helix' DNA-binding domain"/>
    <property type="match status" value="1"/>
</dbReference>
<reference evidence="2" key="1">
    <citation type="journal article" date="2014" name="Int. J. Syst. Evol. Microbiol.">
        <title>Complete genome sequence of Corynebacterium casei LMG S-19264T (=DSM 44701T), isolated from a smear-ripened cheese.</title>
        <authorList>
            <consortium name="US DOE Joint Genome Institute (JGI-PGF)"/>
            <person name="Walter F."/>
            <person name="Albersmeier A."/>
            <person name="Kalinowski J."/>
            <person name="Ruckert C."/>
        </authorList>
    </citation>
    <scope>NUCLEOTIDE SEQUENCE</scope>
    <source>
        <strain evidence="2">NBRC 108769</strain>
    </source>
</reference>
<dbReference type="Proteomes" id="UP001156666">
    <property type="component" value="Unassembled WGS sequence"/>
</dbReference>
<dbReference type="PANTHER" id="PTHR33169">
    <property type="entry name" value="PADR-FAMILY TRANSCRIPTIONAL REGULATOR"/>
    <property type="match status" value="1"/>
</dbReference>
<dbReference type="AlphaFoldDB" id="A0AA37WDC3"/>
<protein>
    <submittedName>
        <fullName evidence="2">PadR family transcriptional regulator</fullName>
    </submittedName>
</protein>
<organism evidence="2 3">
    <name type="scientific">Portibacter lacus</name>
    <dbReference type="NCBI Taxonomy" id="1099794"/>
    <lineage>
        <taxon>Bacteria</taxon>
        <taxon>Pseudomonadati</taxon>
        <taxon>Bacteroidota</taxon>
        <taxon>Saprospiria</taxon>
        <taxon>Saprospirales</taxon>
        <taxon>Haliscomenobacteraceae</taxon>
        <taxon>Portibacter</taxon>
    </lineage>
</organism>
<evidence type="ECO:0000313" key="3">
    <source>
        <dbReference type="Proteomes" id="UP001156666"/>
    </source>
</evidence>
<feature type="domain" description="Transcription regulator PadR N-terminal" evidence="1">
    <location>
        <begin position="14"/>
        <end position="86"/>
    </location>
</feature>
<gene>
    <name evidence="2" type="ORF">GCM10007940_02440</name>
</gene>
<reference evidence="2" key="2">
    <citation type="submission" date="2023-01" db="EMBL/GenBank/DDBJ databases">
        <title>Draft genome sequence of Portibacter lacus strain NBRC 108769.</title>
        <authorList>
            <person name="Sun Q."/>
            <person name="Mori K."/>
        </authorList>
    </citation>
    <scope>NUCLEOTIDE SEQUENCE</scope>
    <source>
        <strain evidence="2">NBRC 108769</strain>
    </source>
</reference>
<dbReference type="InterPro" id="IPR036390">
    <property type="entry name" value="WH_DNA-bd_sf"/>
</dbReference>
<dbReference type="PANTHER" id="PTHR33169:SF14">
    <property type="entry name" value="TRANSCRIPTIONAL REGULATOR RV3488"/>
    <property type="match status" value="1"/>
</dbReference>
<dbReference type="InterPro" id="IPR005149">
    <property type="entry name" value="Tscrpt_reg_PadR_N"/>
</dbReference>
<accession>A0AA37WDC3</accession>
<proteinExistence type="predicted"/>
<comment type="caution">
    <text evidence="2">The sequence shown here is derived from an EMBL/GenBank/DDBJ whole genome shotgun (WGS) entry which is preliminary data.</text>
</comment>
<dbReference type="EMBL" id="BSOH01000001">
    <property type="protein sequence ID" value="GLR15629.1"/>
    <property type="molecule type" value="Genomic_DNA"/>
</dbReference>
<dbReference type="InterPro" id="IPR052509">
    <property type="entry name" value="Metal_resp_DNA-bind_regulator"/>
</dbReference>